<keyword evidence="3 9" id="KW-0812">Transmembrane</keyword>
<keyword evidence="7" id="KW-0407">Ion channel</keyword>
<evidence type="ECO:0000256" key="2">
    <source>
        <dbReference type="ARBA" id="ARBA00022448"/>
    </source>
</evidence>
<dbReference type="GO" id="GO:0008076">
    <property type="term" value="C:voltage-gated potassium channel complex"/>
    <property type="evidence" value="ECO:0007669"/>
    <property type="project" value="InterPro"/>
</dbReference>
<dbReference type="Pfam" id="PF11879">
    <property type="entry name" value="DUF3399"/>
    <property type="match status" value="1"/>
</dbReference>
<evidence type="ECO:0000256" key="1">
    <source>
        <dbReference type="ARBA" id="ARBA00004141"/>
    </source>
</evidence>
<keyword evidence="6 9" id="KW-0472">Membrane</keyword>
<keyword evidence="5" id="KW-0406">Ion transport</keyword>
<dbReference type="EMBL" id="JAWDGP010004327">
    <property type="protein sequence ID" value="KAK3765263.1"/>
    <property type="molecule type" value="Genomic_DNA"/>
</dbReference>
<evidence type="ECO:0000256" key="3">
    <source>
        <dbReference type="ARBA" id="ARBA00022692"/>
    </source>
</evidence>
<evidence type="ECO:0000313" key="11">
    <source>
        <dbReference type="EMBL" id="KAK3765263.1"/>
    </source>
</evidence>
<evidence type="ECO:0000256" key="8">
    <source>
        <dbReference type="SAM" id="MobiDB-lite"/>
    </source>
</evidence>
<feature type="region of interest" description="Disordered" evidence="8">
    <location>
        <begin position="229"/>
        <end position="279"/>
    </location>
</feature>
<feature type="transmembrane region" description="Helical" evidence="9">
    <location>
        <begin position="6"/>
        <end position="31"/>
    </location>
</feature>
<dbReference type="AlphaFoldDB" id="A0AAE0Z9C7"/>
<feature type="compositionally biased region" description="Low complexity" evidence="8">
    <location>
        <begin position="349"/>
        <end position="378"/>
    </location>
</feature>
<feature type="region of interest" description="Disordered" evidence="8">
    <location>
        <begin position="336"/>
        <end position="414"/>
    </location>
</feature>
<comment type="caution">
    <text evidence="11">The sequence shown here is derived from an EMBL/GenBank/DDBJ whole genome shotgun (WGS) entry which is preliminary data.</text>
</comment>
<evidence type="ECO:0000259" key="10">
    <source>
        <dbReference type="Pfam" id="PF11879"/>
    </source>
</evidence>
<comment type="subcellular location">
    <subcellularLocation>
        <location evidence="1">Membrane</location>
        <topology evidence="1">Multi-pass membrane protein</topology>
    </subcellularLocation>
</comment>
<evidence type="ECO:0000256" key="6">
    <source>
        <dbReference type="ARBA" id="ARBA00023136"/>
    </source>
</evidence>
<dbReference type="PANTHER" id="PTHR11537">
    <property type="entry name" value="VOLTAGE-GATED POTASSIUM CHANNEL"/>
    <property type="match status" value="1"/>
</dbReference>
<feature type="compositionally biased region" description="Polar residues" evidence="8">
    <location>
        <begin position="248"/>
        <end position="259"/>
    </location>
</feature>
<name>A0AAE0Z9C7_9GAST</name>
<feature type="compositionally biased region" description="Gly residues" evidence="8">
    <location>
        <begin position="265"/>
        <end position="279"/>
    </location>
</feature>
<dbReference type="PANTHER" id="PTHR11537:SF105">
    <property type="entry name" value="POTASSIUM VOLTAGE-GATED CHANNEL PROTEIN SHAL"/>
    <property type="match status" value="1"/>
</dbReference>
<feature type="domain" description="Potassium channel voltage dependent Kv4 C-terminal" evidence="10">
    <location>
        <begin position="98"/>
        <end position="161"/>
    </location>
</feature>
<keyword evidence="2" id="KW-0813">Transport</keyword>
<feature type="compositionally biased region" description="Basic and acidic residues" evidence="8">
    <location>
        <begin position="178"/>
        <end position="190"/>
    </location>
</feature>
<dbReference type="Gene3D" id="1.10.287.70">
    <property type="match status" value="1"/>
</dbReference>
<dbReference type="GO" id="GO:0001508">
    <property type="term" value="P:action potential"/>
    <property type="evidence" value="ECO:0007669"/>
    <property type="project" value="TreeGrafter"/>
</dbReference>
<evidence type="ECO:0000256" key="5">
    <source>
        <dbReference type="ARBA" id="ARBA00023065"/>
    </source>
</evidence>
<protein>
    <recommendedName>
        <fullName evidence="10">Potassium channel voltage dependent Kv4 C-terminal domain-containing protein</fullName>
    </recommendedName>
</protein>
<dbReference type="SUPFAM" id="SSF81324">
    <property type="entry name" value="Voltage-gated potassium channels"/>
    <property type="match status" value="1"/>
</dbReference>
<evidence type="ECO:0000256" key="4">
    <source>
        <dbReference type="ARBA" id="ARBA00022989"/>
    </source>
</evidence>
<feature type="region of interest" description="Disordered" evidence="8">
    <location>
        <begin position="130"/>
        <end position="206"/>
    </location>
</feature>
<keyword evidence="12" id="KW-1185">Reference proteome</keyword>
<proteinExistence type="predicted"/>
<gene>
    <name evidence="11" type="ORF">RRG08_051884</name>
</gene>
<keyword evidence="4 9" id="KW-1133">Transmembrane helix</keyword>
<organism evidence="11 12">
    <name type="scientific">Elysia crispata</name>
    <name type="common">lettuce slug</name>
    <dbReference type="NCBI Taxonomy" id="231223"/>
    <lineage>
        <taxon>Eukaryota</taxon>
        <taxon>Metazoa</taxon>
        <taxon>Spiralia</taxon>
        <taxon>Lophotrochozoa</taxon>
        <taxon>Mollusca</taxon>
        <taxon>Gastropoda</taxon>
        <taxon>Heterobranchia</taxon>
        <taxon>Euthyneura</taxon>
        <taxon>Panpulmonata</taxon>
        <taxon>Sacoglossa</taxon>
        <taxon>Placobranchoidea</taxon>
        <taxon>Plakobranchidae</taxon>
        <taxon>Elysia</taxon>
    </lineage>
</organism>
<accession>A0AAE0Z9C7</accession>
<dbReference type="InterPro" id="IPR028325">
    <property type="entry name" value="VG_K_chnl"/>
</dbReference>
<evidence type="ECO:0000256" key="7">
    <source>
        <dbReference type="ARBA" id="ARBA00023303"/>
    </source>
</evidence>
<reference evidence="11" key="1">
    <citation type="journal article" date="2023" name="G3 (Bethesda)">
        <title>A reference genome for the long-term kleptoplast-retaining sea slug Elysia crispata morphotype clarki.</title>
        <authorList>
            <person name="Eastman K.E."/>
            <person name="Pendleton A.L."/>
            <person name="Shaikh M.A."/>
            <person name="Suttiyut T."/>
            <person name="Ogas R."/>
            <person name="Tomko P."/>
            <person name="Gavelis G."/>
            <person name="Widhalm J.R."/>
            <person name="Wisecaver J.H."/>
        </authorList>
    </citation>
    <scope>NUCLEOTIDE SEQUENCE</scope>
    <source>
        <strain evidence="11">ECLA1</strain>
    </source>
</reference>
<feature type="compositionally biased region" description="Low complexity" evidence="8">
    <location>
        <begin position="385"/>
        <end position="403"/>
    </location>
</feature>
<dbReference type="Proteomes" id="UP001283361">
    <property type="component" value="Unassembled WGS sequence"/>
</dbReference>
<evidence type="ECO:0000256" key="9">
    <source>
        <dbReference type="SAM" id="Phobius"/>
    </source>
</evidence>
<dbReference type="InterPro" id="IPR024587">
    <property type="entry name" value="K_chnl_volt-dep_Kv4_C"/>
</dbReference>
<sequence>MTPDTIPGKIVGGICSLSGVLVIALPVPVIVSNFSRIYHQNQRADKRKAQKKAREARINMAKNASSAGFISAKKRAEEAMLAQEAGMELDEDESARKNDIFEIQHHHLLTCLEKTTDREFVEMDMTFNGAPNKFSETPPPSPDLSVASAERRGGCCGKSRSPRKELVYSRRRSKSARHSFERRDYNDVRMRPTAASDGHDIRGSRSSGVNVVQDVQGFSNAMMSSSFTGGGGSGGGGGGLNHGLGNNKANSTQNIHNNFGISSPGVGGGGSGGGGGGGSFGGDLSAIRVNRNGGGGGEGRGDLGLCTLRPATGSEPNIGFSTRLGTGQNVTSLMSVGGPTTTTTEALVSSPLDGGLGMGMPSSSSNSVQDTALALPAHSSPPPEAATTSTTSSPSSSPSTTPANQGDIVRISTL</sequence>
<feature type="compositionally biased region" description="Polar residues" evidence="8">
    <location>
        <begin position="336"/>
        <end position="347"/>
    </location>
</feature>
<feature type="compositionally biased region" description="Gly residues" evidence="8">
    <location>
        <begin position="229"/>
        <end position="242"/>
    </location>
</feature>
<evidence type="ECO:0000313" key="12">
    <source>
        <dbReference type="Proteomes" id="UP001283361"/>
    </source>
</evidence>
<dbReference type="GO" id="GO:0005250">
    <property type="term" value="F:A-type (transient outward) potassium channel activity"/>
    <property type="evidence" value="ECO:0007669"/>
    <property type="project" value="TreeGrafter"/>
</dbReference>